<evidence type="ECO:0008006" key="5">
    <source>
        <dbReference type="Google" id="ProtNLM"/>
    </source>
</evidence>
<name>A0ABD3C0J6_9LAMI</name>
<reference evidence="4" key="1">
    <citation type="journal article" date="2024" name="IScience">
        <title>Strigolactones Initiate the Formation of Haustorium-like Structures in Castilleja.</title>
        <authorList>
            <person name="Buerger M."/>
            <person name="Peterson D."/>
            <person name="Chory J."/>
        </authorList>
    </citation>
    <scope>NUCLEOTIDE SEQUENCE [LARGE SCALE GENOMIC DNA]</scope>
</reference>
<accession>A0ABD3C0J6</accession>
<protein>
    <recommendedName>
        <fullName evidence="5">Transmembrane protein</fullName>
    </recommendedName>
</protein>
<feature type="signal peptide" evidence="2">
    <location>
        <begin position="1"/>
        <end position="24"/>
    </location>
</feature>
<evidence type="ECO:0000313" key="3">
    <source>
        <dbReference type="EMBL" id="KAL3623315.1"/>
    </source>
</evidence>
<sequence>MEMKASLIVTLLLFILLLVGPGFSRRTLGVKNMNSENIYEIDYRGPETHTYIPPPNLAGARPSIHHQTSTAHRHKSKRHGKKIVG</sequence>
<dbReference type="EMBL" id="JAVIJP010000054">
    <property type="protein sequence ID" value="KAL3623315.1"/>
    <property type="molecule type" value="Genomic_DNA"/>
</dbReference>
<organism evidence="3 4">
    <name type="scientific">Castilleja foliolosa</name>
    <dbReference type="NCBI Taxonomy" id="1961234"/>
    <lineage>
        <taxon>Eukaryota</taxon>
        <taxon>Viridiplantae</taxon>
        <taxon>Streptophyta</taxon>
        <taxon>Embryophyta</taxon>
        <taxon>Tracheophyta</taxon>
        <taxon>Spermatophyta</taxon>
        <taxon>Magnoliopsida</taxon>
        <taxon>eudicotyledons</taxon>
        <taxon>Gunneridae</taxon>
        <taxon>Pentapetalae</taxon>
        <taxon>asterids</taxon>
        <taxon>lamiids</taxon>
        <taxon>Lamiales</taxon>
        <taxon>Orobanchaceae</taxon>
        <taxon>Pedicularideae</taxon>
        <taxon>Castillejinae</taxon>
        <taxon>Castilleja</taxon>
    </lineage>
</organism>
<evidence type="ECO:0000256" key="2">
    <source>
        <dbReference type="SAM" id="SignalP"/>
    </source>
</evidence>
<evidence type="ECO:0000313" key="4">
    <source>
        <dbReference type="Proteomes" id="UP001632038"/>
    </source>
</evidence>
<gene>
    <name evidence="3" type="ORF">CASFOL_032131</name>
</gene>
<feature type="compositionally biased region" description="Basic residues" evidence="1">
    <location>
        <begin position="71"/>
        <end position="85"/>
    </location>
</feature>
<comment type="caution">
    <text evidence="3">The sequence shown here is derived from an EMBL/GenBank/DDBJ whole genome shotgun (WGS) entry which is preliminary data.</text>
</comment>
<feature type="chain" id="PRO_5044842501" description="Transmembrane protein" evidence="2">
    <location>
        <begin position="25"/>
        <end position="85"/>
    </location>
</feature>
<keyword evidence="2" id="KW-0732">Signal</keyword>
<dbReference type="AlphaFoldDB" id="A0ABD3C0J6"/>
<feature type="region of interest" description="Disordered" evidence="1">
    <location>
        <begin position="54"/>
        <end position="85"/>
    </location>
</feature>
<evidence type="ECO:0000256" key="1">
    <source>
        <dbReference type="SAM" id="MobiDB-lite"/>
    </source>
</evidence>
<dbReference type="Proteomes" id="UP001632038">
    <property type="component" value="Unassembled WGS sequence"/>
</dbReference>
<proteinExistence type="predicted"/>
<keyword evidence="4" id="KW-1185">Reference proteome</keyword>